<keyword evidence="7" id="KW-1185">Reference proteome</keyword>
<dbReference type="InterPro" id="IPR002083">
    <property type="entry name" value="MATH/TRAF_dom"/>
</dbReference>
<feature type="domain" description="USP" evidence="5">
    <location>
        <begin position="206"/>
        <end position="526"/>
    </location>
</feature>
<dbReference type="CDD" id="cd02659">
    <property type="entry name" value="peptidase_C19C"/>
    <property type="match status" value="1"/>
</dbReference>
<dbReference type="SMART" id="SM00061">
    <property type="entry name" value="MATH"/>
    <property type="match status" value="1"/>
</dbReference>
<feature type="compositionally biased region" description="Basic and acidic residues" evidence="3">
    <location>
        <begin position="545"/>
        <end position="563"/>
    </location>
</feature>
<dbReference type="InterPro" id="IPR028889">
    <property type="entry name" value="USP"/>
</dbReference>
<gene>
    <name evidence="6" type="ORF">PtA15_15A148</name>
</gene>
<comment type="catalytic activity">
    <reaction evidence="2">
        <text>Thiol-dependent hydrolysis of ester, thioester, amide, peptide and isopeptide bonds formed by the C-terminal Gly of ubiquitin (a 76-residue protein attached to proteins as an intracellular targeting signal).</text>
        <dbReference type="EC" id="3.4.19.12"/>
    </reaction>
</comment>
<dbReference type="InterPro" id="IPR024729">
    <property type="entry name" value="USP7_ICP0-binding_dom"/>
</dbReference>
<evidence type="ECO:0000259" key="5">
    <source>
        <dbReference type="PROSITE" id="PS50235"/>
    </source>
</evidence>
<dbReference type="Gene3D" id="3.90.70.10">
    <property type="entry name" value="Cysteine proteinases"/>
    <property type="match status" value="1"/>
</dbReference>
<dbReference type="SUPFAM" id="SSF54001">
    <property type="entry name" value="Cysteine proteinases"/>
    <property type="match status" value="1"/>
</dbReference>
<dbReference type="EC" id="3.4.19.12" evidence="2"/>
<dbReference type="RefSeq" id="XP_053027311.1">
    <property type="nucleotide sequence ID" value="XM_053163324.1"/>
</dbReference>
<accession>A0ABY7D2X4</accession>
<dbReference type="PROSITE" id="PS50144">
    <property type="entry name" value="MATH"/>
    <property type="match status" value="1"/>
</dbReference>
<dbReference type="Proteomes" id="UP001164743">
    <property type="component" value="Chromosome 15A"/>
</dbReference>
<evidence type="ECO:0000256" key="3">
    <source>
        <dbReference type="SAM" id="MobiDB-lite"/>
    </source>
</evidence>
<keyword evidence="2" id="KW-0788">Thiol protease</keyword>
<evidence type="ECO:0000256" key="1">
    <source>
        <dbReference type="ARBA" id="ARBA00022786"/>
    </source>
</evidence>
<feature type="domain" description="MATH" evidence="4">
    <location>
        <begin position="48"/>
        <end position="180"/>
    </location>
</feature>
<dbReference type="PROSITE" id="PS00973">
    <property type="entry name" value="USP_2"/>
    <property type="match status" value="1"/>
</dbReference>
<evidence type="ECO:0000259" key="4">
    <source>
        <dbReference type="PROSITE" id="PS50144"/>
    </source>
</evidence>
<dbReference type="Pfam" id="PF12436">
    <property type="entry name" value="USP7_ICP0_bdg"/>
    <property type="match status" value="1"/>
</dbReference>
<dbReference type="InterPro" id="IPR001394">
    <property type="entry name" value="Peptidase_C19_UCH"/>
</dbReference>
<protein>
    <recommendedName>
        <fullName evidence="2">Ubiquitin carboxyl-terminal hydrolase</fullName>
        <ecNumber evidence="2">3.4.19.12</ecNumber>
    </recommendedName>
</protein>
<dbReference type="Gene3D" id="2.60.210.10">
    <property type="entry name" value="Apoptosis, Tumor Necrosis Factor Receptor Associated Protein 2, Chain A"/>
    <property type="match status" value="1"/>
</dbReference>
<dbReference type="PROSITE" id="PS00972">
    <property type="entry name" value="USP_1"/>
    <property type="match status" value="1"/>
</dbReference>
<dbReference type="GeneID" id="77804219"/>
<dbReference type="InterPro" id="IPR050164">
    <property type="entry name" value="Peptidase_C19"/>
</dbReference>
<name>A0ABY7D2X4_9BASI</name>
<evidence type="ECO:0000313" key="7">
    <source>
        <dbReference type="Proteomes" id="UP001164743"/>
    </source>
</evidence>
<feature type="region of interest" description="Disordered" evidence="3">
    <location>
        <begin position="538"/>
        <end position="563"/>
    </location>
</feature>
<dbReference type="Pfam" id="PF00443">
    <property type="entry name" value="UCH"/>
    <property type="match status" value="1"/>
</dbReference>
<evidence type="ECO:0000256" key="2">
    <source>
        <dbReference type="RuleBase" id="RU366025"/>
    </source>
</evidence>
<dbReference type="PROSITE" id="PS50235">
    <property type="entry name" value="USP_3"/>
    <property type="match status" value="1"/>
</dbReference>
<keyword evidence="1 2" id="KW-0833">Ubl conjugation pathway</keyword>
<sequence>MDPLKGASNIIPDSLASPPLELEIVSVDDSEAFAAKHLSDLGIPVDDFKKHSWRITNYCNLAKRVTSDTFTAGGHEWNILLFPQGASNGQANSMVSIYLNYFDPDKQPEGWHVCAQFALSISNPHDGTCYIQSQAQHRFTHDAQNFGFSEFVELQEVLGPADSRVKPIIENDETISTAYVRILKDETGVLWHNFANYDSKKATGYVGLKNPGATCYLNSVLQSLSLTNDFRKAIYQIPTEHNSPNSVLLALQHVFYQLQTSNQPVETTKLTKSLGWKARNAFLQHDVQEFLRVLLDKLECRLEGSPAEGIIQSLFAGKYKTYIKCMNGHYKTSQEEMFLDIQLDIKDLQGKPFKTLQESLQAYITPETMDGENKYDAGADHGLQVAQKGVIFLEFPAVLHLHLKWFDYHLPTHKQVKINNQHEFPFELNLAPYLDESANKSLNWNYLLHSVFVHSGDVHRGHYFVLVKPDPKSKWYKFDDGQVTPVTDQEVFEENFGGKLITNGPLVSAGGEGDTKNAYVLAYVRESAVADPLAPITQADTPNHLMHDPKKRGEQAAKKKREKEEIHPEITVKIITDETFRLHDGLDLALFDDDRKMLPSRLPMFSVAREQPFQEFKSNLAHNLGYQPNKIRLWVLINRKNETVRPEAVVPEDDPKLTMETVCVNMALKAPDLKLYLEVLDPAPQAPPVESKERLMIFLKYFDVMAQSSAGVGHFYVHPDQKVGDIIPLVNKRMNFAENQPLKLYEEIKHGLIVPMQHKETFEKRKTRNGDITCFQIKLPDSILASMHTKRFYLNPLGFYDHFTKWVSGQFEPRDGNVATTSEISKDEHAAGTSVLKENLNKSNKFHGPKRHQPPPKYSSLAEKRLAKRKRGSARDSEKDYHHILVSLPTKENPGRRPFMRLPIPGPKTAQKVQTPGNIPHFLLETHSFENPQTEVFYQLFQIIQTFFKMALNRNPLTKDPNMLGGSMRGIGFQQGCDEGKLGGELFLFFLSLDSWLHQ</sequence>
<dbReference type="PANTHER" id="PTHR24006">
    <property type="entry name" value="UBIQUITIN CARBOXYL-TERMINAL HYDROLASE"/>
    <property type="match status" value="1"/>
</dbReference>
<dbReference type="PANTHER" id="PTHR24006:SF644">
    <property type="entry name" value="UBIQUITIN CARBOXYL-TERMINAL HYDROLASE 7"/>
    <property type="match status" value="1"/>
</dbReference>
<dbReference type="Gene3D" id="3.10.20.90">
    <property type="entry name" value="Phosphatidylinositol 3-kinase Catalytic Subunit, Chain A, domain 1"/>
    <property type="match status" value="1"/>
</dbReference>
<organism evidence="6 7">
    <name type="scientific">Puccinia triticina</name>
    <dbReference type="NCBI Taxonomy" id="208348"/>
    <lineage>
        <taxon>Eukaryota</taxon>
        <taxon>Fungi</taxon>
        <taxon>Dikarya</taxon>
        <taxon>Basidiomycota</taxon>
        <taxon>Pucciniomycotina</taxon>
        <taxon>Pucciniomycetes</taxon>
        <taxon>Pucciniales</taxon>
        <taxon>Pucciniaceae</taxon>
        <taxon>Puccinia</taxon>
    </lineage>
</organism>
<evidence type="ECO:0000313" key="6">
    <source>
        <dbReference type="EMBL" id="WAQ91756.1"/>
    </source>
</evidence>
<dbReference type="EMBL" id="CP110435">
    <property type="protein sequence ID" value="WAQ91756.1"/>
    <property type="molecule type" value="Genomic_DNA"/>
</dbReference>
<proteinExistence type="inferred from homology"/>
<dbReference type="SUPFAM" id="SSF49599">
    <property type="entry name" value="TRAF domain-like"/>
    <property type="match status" value="1"/>
</dbReference>
<comment type="similarity">
    <text evidence="2">Belongs to the peptidase C19 family.</text>
</comment>
<dbReference type="InterPro" id="IPR038765">
    <property type="entry name" value="Papain-like_cys_pep_sf"/>
</dbReference>
<dbReference type="Pfam" id="PF22486">
    <property type="entry name" value="MATH_2"/>
    <property type="match status" value="1"/>
</dbReference>
<dbReference type="InterPro" id="IPR018200">
    <property type="entry name" value="USP_CS"/>
</dbReference>
<keyword evidence="2" id="KW-0645">Protease</keyword>
<keyword evidence="2" id="KW-0378">Hydrolase</keyword>
<dbReference type="InterPro" id="IPR008974">
    <property type="entry name" value="TRAF-like"/>
</dbReference>
<reference evidence="6" key="1">
    <citation type="submission" date="2022-10" db="EMBL/GenBank/DDBJ databases">
        <title>Puccinia triticina Genome sequencing and assembly.</title>
        <authorList>
            <person name="Li C."/>
        </authorList>
    </citation>
    <scope>NUCLEOTIDE SEQUENCE</scope>
    <source>
        <strain evidence="6">Pt15</strain>
    </source>
</reference>